<reference evidence="14" key="2">
    <citation type="submission" date="2018-05" db="EMBL/GenBank/DDBJ databases">
        <title>OpunRS2 (Oryza punctata Reference Sequence Version 2).</title>
        <authorList>
            <person name="Zhang J."/>
            <person name="Kudrna D."/>
            <person name="Lee S."/>
            <person name="Talag J."/>
            <person name="Welchert J."/>
            <person name="Wing R.A."/>
        </authorList>
    </citation>
    <scope>NUCLEOTIDE SEQUENCE [LARGE SCALE GENOMIC DNA]</scope>
</reference>
<dbReference type="Gene3D" id="3.30.200.20">
    <property type="entry name" value="Phosphorylase Kinase, domain 1"/>
    <property type="match status" value="1"/>
</dbReference>
<keyword evidence="4" id="KW-0732">Signal</keyword>
<dbReference type="SMART" id="SM00220">
    <property type="entry name" value="S_TKc"/>
    <property type="match status" value="1"/>
</dbReference>
<dbReference type="PROSITE" id="PS00107">
    <property type="entry name" value="PROTEIN_KINASE_ATP"/>
    <property type="match status" value="1"/>
</dbReference>
<keyword evidence="15" id="KW-1185">Reference proteome</keyword>
<dbReference type="eggNOG" id="KOG1187">
    <property type="taxonomic scope" value="Eukaryota"/>
</dbReference>
<dbReference type="EnsemblPlants" id="OPUNC01G24660.1">
    <property type="protein sequence ID" value="OPUNC01G24660.1"/>
    <property type="gene ID" value="OPUNC01G24660"/>
</dbReference>
<evidence type="ECO:0000256" key="3">
    <source>
        <dbReference type="ARBA" id="ARBA00022692"/>
    </source>
</evidence>
<keyword evidence="9" id="KW-0472">Membrane</keyword>
<dbReference type="HOGENOM" id="CLU_000288_21_4_1"/>
<dbReference type="Proteomes" id="UP000026962">
    <property type="component" value="Chromosome 1"/>
</dbReference>
<keyword evidence="7 10" id="KW-0067">ATP-binding</keyword>
<dbReference type="InterPro" id="IPR017441">
    <property type="entry name" value="Protein_kinase_ATP_BS"/>
</dbReference>
<dbReference type="PROSITE" id="PS00108">
    <property type="entry name" value="PROTEIN_KINASE_ST"/>
    <property type="match status" value="1"/>
</dbReference>
<evidence type="ECO:0000256" key="11">
    <source>
        <dbReference type="RuleBase" id="RU000304"/>
    </source>
</evidence>
<dbReference type="PROSITE" id="PS50011">
    <property type="entry name" value="PROTEIN_KINASE_DOM"/>
    <property type="match status" value="1"/>
</dbReference>
<sequence length="279" mass="29835">MTEDFRCMVGRGGSATVFRGVLDDGTAVAVKRIACDESVGYCITTRWCACSDTASSLAAAGTCCIHSTRTGHSTTGSSPARSGGVTFRGRRGATSPSTSRRGSPTCTTYEFKNRILHLDIKPTNILLDGEFRAHVSDFGISMSVGRDLTSVDTRGRGTLGYMAPEMLVNALSSKSDVYSYGMMLFELVGGPARAPRRDRMAEGRLMEVVDATMALGGVDEEEVEVVVKVAFCISRDMRPGMTDVVDMLEGCAPVPPPPVRPEFLGDTFPVSCARTAMSR</sequence>
<dbReference type="InterPro" id="IPR011009">
    <property type="entry name" value="Kinase-like_dom_sf"/>
</dbReference>
<keyword evidence="11" id="KW-0723">Serine/threonine-protein kinase</keyword>
<evidence type="ECO:0000256" key="7">
    <source>
        <dbReference type="ARBA" id="ARBA00022840"/>
    </source>
</evidence>
<feature type="compositionally biased region" description="Low complexity" evidence="12">
    <location>
        <begin position="92"/>
        <end position="106"/>
    </location>
</feature>
<keyword evidence="5 10" id="KW-0547">Nucleotide-binding</keyword>
<evidence type="ECO:0000256" key="1">
    <source>
        <dbReference type="ARBA" id="ARBA00004167"/>
    </source>
</evidence>
<dbReference type="Gramene" id="OPUNC01G24660.1">
    <property type="protein sequence ID" value="OPUNC01G24660.1"/>
    <property type="gene ID" value="OPUNC01G24660"/>
</dbReference>
<dbReference type="Pfam" id="PF00069">
    <property type="entry name" value="Pkinase"/>
    <property type="match status" value="1"/>
</dbReference>
<evidence type="ECO:0000256" key="4">
    <source>
        <dbReference type="ARBA" id="ARBA00022729"/>
    </source>
</evidence>
<evidence type="ECO:0000256" key="6">
    <source>
        <dbReference type="ARBA" id="ARBA00022777"/>
    </source>
</evidence>
<dbReference type="OMA" id="HEAFRIE"/>
<evidence type="ECO:0000313" key="14">
    <source>
        <dbReference type="EnsemblPlants" id="OPUNC01G24660.1"/>
    </source>
</evidence>
<keyword evidence="6" id="KW-0418">Kinase</keyword>
<keyword evidence="3" id="KW-0812">Transmembrane</keyword>
<accession>A0A0E0JLS5</accession>
<evidence type="ECO:0000256" key="12">
    <source>
        <dbReference type="SAM" id="MobiDB-lite"/>
    </source>
</evidence>
<keyword evidence="8" id="KW-1133">Transmembrane helix</keyword>
<dbReference type="GO" id="GO:0016020">
    <property type="term" value="C:membrane"/>
    <property type="evidence" value="ECO:0007669"/>
    <property type="project" value="UniProtKB-SubCell"/>
</dbReference>
<comment type="subcellular location">
    <subcellularLocation>
        <location evidence="1">Membrane</location>
        <topology evidence="1">Single-pass membrane protein</topology>
    </subcellularLocation>
</comment>
<dbReference type="GO" id="GO:0004674">
    <property type="term" value="F:protein serine/threonine kinase activity"/>
    <property type="evidence" value="ECO:0007669"/>
    <property type="project" value="UniProtKB-KW"/>
</dbReference>
<feature type="binding site" evidence="10">
    <location>
        <position position="31"/>
    </location>
    <ligand>
        <name>ATP</name>
        <dbReference type="ChEBI" id="CHEBI:30616"/>
    </ligand>
</feature>
<dbReference type="InterPro" id="IPR000719">
    <property type="entry name" value="Prot_kinase_dom"/>
</dbReference>
<name>A0A0E0JLS5_ORYPU</name>
<evidence type="ECO:0000259" key="13">
    <source>
        <dbReference type="PROSITE" id="PS50011"/>
    </source>
</evidence>
<feature type="region of interest" description="Disordered" evidence="12">
    <location>
        <begin position="71"/>
        <end position="106"/>
    </location>
</feature>
<dbReference type="STRING" id="4537.A0A0E0JLS5"/>
<reference evidence="14" key="1">
    <citation type="submission" date="2015-04" db="UniProtKB">
        <authorList>
            <consortium name="EnsemblPlants"/>
        </authorList>
    </citation>
    <scope>IDENTIFICATION</scope>
</reference>
<evidence type="ECO:0000256" key="5">
    <source>
        <dbReference type="ARBA" id="ARBA00022741"/>
    </source>
</evidence>
<evidence type="ECO:0000256" key="10">
    <source>
        <dbReference type="PROSITE-ProRule" id="PRU10141"/>
    </source>
</evidence>
<dbReference type="AlphaFoldDB" id="A0A0E0JLS5"/>
<evidence type="ECO:0000256" key="9">
    <source>
        <dbReference type="ARBA" id="ARBA00023136"/>
    </source>
</evidence>
<dbReference type="PANTHER" id="PTHR47974:SF9">
    <property type="entry name" value="RECEPTOR-LIKE SERINE_THREONINE-PROTEIN KINASE"/>
    <property type="match status" value="1"/>
</dbReference>
<evidence type="ECO:0000256" key="2">
    <source>
        <dbReference type="ARBA" id="ARBA00022679"/>
    </source>
</evidence>
<organism evidence="14">
    <name type="scientific">Oryza punctata</name>
    <name type="common">Red rice</name>
    <dbReference type="NCBI Taxonomy" id="4537"/>
    <lineage>
        <taxon>Eukaryota</taxon>
        <taxon>Viridiplantae</taxon>
        <taxon>Streptophyta</taxon>
        <taxon>Embryophyta</taxon>
        <taxon>Tracheophyta</taxon>
        <taxon>Spermatophyta</taxon>
        <taxon>Magnoliopsida</taxon>
        <taxon>Liliopsida</taxon>
        <taxon>Poales</taxon>
        <taxon>Poaceae</taxon>
        <taxon>BOP clade</taxon>
        <taxon>Oryzoideae</taxon>
        <taxon>Oryzeae</taxon>
        <taxon>Oryzinae</taxon>
        <taxon>Oryza</taxon>
    </lineage>
</organism>
<proteinExistence type="inferred from homology"/>
<feature type="domain" description="Protein kinase" evidence="13">
    <location>
        <begin position="1"/>
        <end position="264"/>
    </location>
</feature>
<dbReference type="Gene3D" id="1.10.510.10">
    <property type="entry name" value="Transferase(Phosphotransferase) domain 1"/>
    <property type="match status" value="1"/>
</dbReference>
<evidence type="ECO:0000256" key="8">
    <source>
        <dbReference type="ARBA" id="ARBA00022989"/>
    </source>
</evidence>
<protein>
    <recommendedName>
        <fullName evidence="13">Protein kinase domain-containing protein</fullName>
    </recommendedName>
</protein>
<keyword evidence="2" id="KW-0808">Transferase</keyword>
<dbReference type="SUPFAM" id="SSF56112">
    <property type="entry name" value="Protein kinase-like (PK-like)"/>
    <property type="match status" value="1"/>
</dbReference>
<dbReference type="PANTHER" id="PTHR47974">
    <property type="entry name" value="OS07G0415500 PROTEIN"/>
    <property type="match status" value="1"/>
</dbReference>
<evidence type="ECO:0000313" key="15">
    <source>
        <dbReference type="Proteomes" id="UP000026962"/>
    </source>
</evidence>
<dbReference type="GO" id="GO:0005524">
    <property type="term" value="F:ATP binding"/>
    <property type="evidence" value="ECO:0007669"/>
    <property type="project" value="UniProtKB-UniRule"/>
</dbReference>
<comment type="similarity">
    <text evidence="11">Belongs to the protein kinase superfamily.</text>
</comment>
<dbReference type="InterPro" id="IPR008271">
    <property type="entry name" value="Ser/Thr_kinase_AS"/>
</dbReference>